<dbReference type="InterPro" id="IPR032183">
    <property type="entry name" value="PKD-like"/>
</dbReference>
<feature type="chain" id="PRO_5011003644" description="PKD domain-containing protein" evidence="1">
    <location>
        <begin position="24"/>
        <end position="514"/>
    </location>
</feature>
<evidence type="ECO:0008006" key="4">
    <source>
        <dbReference type="Google" id="ProtNLM"/>
    </source>
</evidence>
<keyword evidence="1" id="KW-0732">Signal</keyword>
<gene>
    <name evidence="2" type="ORF">CA264_11490</name>
</gene>
<protein>
    <recommendedName>
        <fullName evidence="4">PKD domain-containing protein</fullName>
    </recommendedName>
</protein>
<proteinExistence type="predicted"/>
<dbReference type="Proteomes" id="UP000266292">
    <property type="component" value="Chromosome"/>
</dbReference>
<dbReference type="AlphaFoldDB" id="A0A1X9YT19"/>
<organism evidence="2 3">
    <name type="scientific">Pontibacter actiniarum</name>
    <dbReference type="NCBI Taxonomy" id="323450"/>
    <lineage>
        <taxon>Bacteria</taxon>
        <taxon>Pseudomonadati</taxon>
        <taxon>Bacteroidota</taxon>
        <taxon>Cytophagia</taxon>
        <taxon>Cytophagales</taxon>
        <taxon>Hymenobacteraceae</taxon>
        <taxon>Pontibacter</taxon>
    </lineage>
</organism>
<name>A0A1X9YT19_9BACT</name>
<evidence type="ECO:0000313" key="3">
    <source>
        <dbReference type="Proteomes" id="UP000266292"/>
    </source>
</evidence>
<reference evidence="3" key="1">
    <citation type="submission" date="2017-05" db="EMBL/GenBank/DDBJ databases">
        <authorList>
            <person name="Ray J."/>
            <person name="Price M."/>
            <person name="Deutschbauer A."/>
        </authorList>
    </citation>
    <scope>NUCLEOTIDE SEQUENCE [LARGE SCALE GENOMIC DNA]</scope>
    <source>
        <strain evidence="3">DSM 19842</strain>
    </source>
</reference>
<evidence type="ECO:0000256" key="1">
    <source>
        <dbReference type="SAM" id="SignalP"/>
    </source>
</evidence>
<dbReference type="Pfam" id="PF16407">
    <property type="entry name" value="PKD_2"/>
    <property type="match status" value="1"/>
</dbReference>
<accession>A0A1X9YT19</accession>
<dbReference type="PROSITE" id="PS51257">
    <property type="entry name" value="PROKAR_LIPOPROTEIN"/>
    <property type="match status" value="1"/>
</dbReference>
<sequence>MKKVQILFYLFVLSLGAFTSACHDDLSTLDVKKIPGVVVDTTNMVALSVHQFNHLVVEPKLEKANGLAESGLSYEWRINPVPGDTVFQTIGTEKNLDYEVRFKPSVAGKYHLLRYTITDNTTGLKYIMIWPLTVKNNIGEGLIVAETYDGVNTDISHIMHPAVTADYSGESVKYKVYSSINGKPLPGLIKQMRFTNVYGVDALYGITDKSVVRINMLDYTLNGVNGELFYGSSTSYRPQFLGSIVQGDIYVGDGKLTGTYLGTSKKYGLPFDFPHTVPDHIALNGYNNYPPIRINFYDEENERFVYLPSIMQFGDDDMHLVPGAPSGVFDPAAVQNKVNLAAGTNTSGDFLHLLKDKITEEVTLFVLDGGGSEYPLTIPPKPKAKISMAGAPEIGNARFFVLLDNQKVMYYATESKVYAMLYSTGTPVFELRYTVPAGEEITTLQVYQQADYPFRTEESPYIATNNKQLVMSTYGSEGKVYVLPMVNAGLGNIDHANIKTFAGFGRVTAITTQL</sequence>
<dbReference type="EMBL" id="CP021235">
    <property type="protein sequence ID" value="ARS36007.1"/>
    <property type="molecule type" value="Genomic_DNA"/>
</dbReference>
<evidence type="ECO:0000313" key="2">
    <source>
        <dbReference type="EMBL" id="ARS36007.1"/>
    </source>
</evidence>
<dbReference type="RefSeq" id="WP_025607301.1">
    <property type="nucleotide sequence ID" value="NZ_CP021235.1"/>
</dbReference>
<feature type="signal peptide" evidence="1">
    <location>
        <begin position="1"/>
        <end position="23"/>
    </location>
</feature>
<dbReference type="STRING" id="709015.GCA_000472485_02319"/>
<dbReference type="KEGG" id="pact:CA264_11490"/>
<dbReference type="OrthoDB" id="1095195at2"/>
<keyword evidence="3" id="KW-1185">Reference proteome</keyword>